<organism evidence="1">
    <name type="scientific">marine metagenome</name>
    <dbReference type="NCBI Taxonomy" id="408172"/>
    <lineage>
        <taxon>unclassified sequences</taxon>
        <taxon>metagenomes</taxon>
        <taxon>ecological metagenomes</taxon>
    </lineage>
</organism>
<protein>
    <submittedName>
        <fullName evidence="1">Uncharacterized protein</fullName>
    </submittedName>
</protein>
<accession>A0A382MWJ6</accession>
<sequence>MLHLKYDQPKTLLKQIDEEGGGGTKRASSFIYNIPSTYTG</sequence>
<dbReference type="AlphaFoldDB" id="A0A382MWJ6"/>
<name>A0A382MWJ6_9ZZZZ</name>
<proteinExistence type="predicted"/>
<reference evidence="1" key="1">
    <citation type="submission" date="2018-05" db="EMBL/GenBank/DDBJ databases">
        <authorList>
            <person name="Lanie J.A."/>
            <person name="Ng W.-L."/>
            <person name="Kazmierczak K.M."/>
            <person name="Andrzejewski T.M."/>
            <person name="Davidsen T.M."/>
            <person name="Wayne K.J."/>
            <person name="Tettelin H."/>
            <person name="Glass J.I."/>
            <person name="Rusch D."/>
            <person name="Podicherti R."/>
            <person name="Tsui H.-C.T."/>
            <person name="Winkler M.E."/>
        </authorList>
    </citation>
    <scope>NUCLEOTIDE SEQUENCE</scope>
</reference>
<gene>
    <name evidence="1" type="ORF">METZ01_LOCUS306247</name>
</gene>
<evidence type="ECO:0000313" key="1">
    <source>
        <dbReference type="EMBL" id="SVC53393.1"/>
    </source>
</evidence>
<feature type="non-terminal residue" evidence="1">
    <location>
        <position position="40"/>
    </location>
</feature>
<dbReference type="EMBL" id="UINC01096478">
    <property type="protein sequence ID" value="SVC53393.1"/>
    <property type="molecule type" value="Genomic_DNA"/>
</dbReference>